<evidence type="ECO:0000256" key="1">
    <source>
        <dbReference type="ARBA" id="ARBA00022801"/>
    </source>
</evidence>
<dbReference type="Pfam" id="PF00149">
    <property type="entry name" value="Metallophos"/>
    <property type="match status" value="1"/>
</dbReference>
<dbReference type="InterPro" id="IPR050535">
    <property type="entry name" value="DNA_Repair-Maintenance_Comp"/>
</dbReference>
<organism evidence="3 4">
    <name type="scientific">Clostridium vincentii</name>
    <dbReference type="NCBI Taxonomy" id="52704"/>
    <lineage>
        <taxon>Bacteria</taxon>
        <taxon>Bacillati</taxon>
        <taxon>Bacillota</taxon>
        <taxon>Clostridia</taxon>
        <taxon>Eubacteriales</taxon>
        <taxon>Clostridiaceae</taxon>
        <taxon>Clostridium</taxon>
    </lineage>
</organism>
<keyword evidence="1" id="KW-0378">Hydrolase</keyword>
<gene>
    <name evidence="3" type="primary">yhaO</name>
    <name evidence="3" type="ORF">CLVI_34020</name>
</gene>
<feature type="domain" description="Calcineurin-like phosphoesterase" evidence="2">
    <location>
        <begin position="4"/>
        <end position="194"/>
    </location>
</feature>
<dbReference type="OrthoDB" id="9773856at2"/>
<dbReference type="Proteomes" id="UP000239471">
    <property type="component" value="Unassembled WGS sequence"/>
</dbReference>
<proteinExistence type="predicted"/>
<dbReference type="RefSeq" id="WP_106061376.1">
    <property type="nucleotide sequence ID" value="NZ_PVXQ01000070.1"/>
</dbReference>
<dbReference type="Gene3D" id="3.60.21.10">
    <property type="match status" value="1"/>
</dbReference>
<dbReference type="PANTHER" id="PTHR30337">
    <property type="entry name" value="COMPONENT OF ATP-DEPENDENT DSDNA EXONUCLEASE"/>
    <property type="match status" value="1"/>
</dbReference>
<dbReference type="InterPro" id="IPR041796">
    <property type="entry name" value="Mre11_N"/>
</dbReference>
<dbReference type="EMBL" id="PVXQ01000070">
    <property type="protein sequence ID" value="PRR79136.1"/>
    <property type="molecule type" value="Genomic_DNA"/>
</dbReference>
<dbReference type="SUPFAM" id="SSF56300">
    <property type="entry name" value="Metallo-dependent phosphatases"/>
    <property type="match status" value="1"/>
</dbReference>
<comment type="caution">
    <text evidence="3">The sequence shown here is derived from an EMBL/GenBank/DDBJ whole genome shotgun (WGS) entry which is preliminary data.</text>
</comment>
<evidence type="ECO:0000313" key="3">
    <source>
        <dbReference type="EMBL" id="PRR79136.1"/>
    </source>
</evidence>
<dbReference type="PANTHER" id="PTHR30337:SF7">
    <property type="entry name" value="PHOSPHOESTERASE"/>
    <property type="match status" value="1"/>
</dbReference>
<dbReference type="CDD" id="cd00840">
    <property type="entry name" value="MPP_Mre11_N"/>
    <property type="match status" value="1"/>
</dbReference>
<sequence>MKKIKIVHTADLHFDTPFKEVGEVQSKINKEELKEIFMDIIHLCKNESVEILLLAGDIFDNYTLNRETLYFIEKAFEKIPNTRVFISPGNHDPYSNNNFYKLINWPSNVYIFKENIEQVEIKELGTTIWGGAFNDKYVRESMLEGFSKKTDKINIMVLHGEIANSKEGNEYNPITLKEISESGMDYIALGHRHGFSGINKVQSTYYAYSGCPQGRGFDELGDKGVIYGYISKGAIELDFIKTSKRNYEEIKIDISKAFTYEEIINIILEKISEENRRKNLYKIILSGEISDKFNIDEGTLKDKISSKFYFCKLIDKTTIEIDLEKITNGYSMKSIFAQKLIKELEKAETDEDKEIIRMALKIGLSSLTEGEVKIDDY</sequence>
<accession>A0A2T0B5I2</accession>
<evidence type="ECO:0000313" key="4">
    <source>
        <dbReference type="Proteomes" id="UP000239471"/>
    </source>
</evidence>
<dbReference type="AlphaFoldDB" id="A0A2T0B5I2"/>
<name>A0A2T0B5I2_9CLOT</name>
<dbReference type="InterPro" id="IPR004843">
    <property type="entry name" value="Calcineurin-like_PHP"/>
</dbReference>
<evidence type="ECO:0000259" key="2">
    <source>
        <dbReference type="Pfam" id="PF00149"/>
    </source>
</evidence>
<protein>
    <submittedName>
        <fullName evidence="3">Putative metallophosphoesterase YhaO</fullName>
    </submittedName>
</protein>
<reference evidence="3 4" key="1">
    <citation type="submission" date="2018-03" db="EMBL/GenBank/DDBJ databases">
        <title>Genome sequence of Clostridium vincentii DSM 10228.</title>
        <authorList>
            <person name="Poehlein A."/>
            <person name="Daniel R."/>
        </authorList>
    </citation>
    <scope>NUCLEOTIDE SEQUENCE [LARGE SCALE GENOMIC DNA]</scope>
    <source>
        <strain evidence="3 4">DSM 10228</strain>
    </source>
</reference>
<keyword evidence="4" id="KW-1185">Reference proteome</keyword>
<dbReference type="InterPro" id="IPR029052">
    <property type="entry name" value="Metallo-depent_PP-like"/>
</dbReference>
<dbReference type="GO" id="GO:0016787">
    <property type="term" value="F:hydrolase activity"/>
    <property type="evidence" value="ECO:0007669"/>
    <property type="project" value="UniProtKB-KW"/>
</dbReference>